<evidence type="ECO:0000313" key="1">
    <source>
        <dbReference type="EMBL" id="POI27633.1"/>
    </source>
</evidence>
<feature type="non-terminal residue" evidence="1">
    <location>
        <position position="1"/>
    </location>
</feature>
<comment type="caution">
    <text evidence="1">The sequence shown here is derived from an EMBL/GenBank/DDBJ whole genome shotgun (WGS) entry which is preliminary data.</text>
</comment>
<sequence>INFYSQGAKPLRNCSSSRFTFSFESCNGKTSISSRLPRRPAGQRMALLTEPIICSQKRLSWDRRQQKTPVKVRLHLPRCCL</sequence>
<proteinExistence type="predicted"/>
<gene>
    <name evidence="1" type="ORF">CIB84_008618</name>
</gene>
<name>A0A2P4SU45_BAMTH</name>
<dbReference type="EMBL" id="PPHD01022907">
    <property type="protein sequence ID" value="POI27633.1"/>
    <property type="molecule type" value="Genomic_DNA"/>
</dbReference>
<protein>
    <submittedName>
        <fullName evidence="1">Uncharacterized protein</fullName>
    </submittedName>
</protein>
<organism evidence="1 2">
    <name type="scientific">Bambusicola thoracicus</name>
    <name type="common">Chinese bamboo-partridge</name>
    <name type="synonym">Perdix thoracica</name>
    <dbReference type="NCBI Taxonomy" id="9083"/>
    <lineage>
        <taxon>Eukaryota</taxon>
        <taxon>Metazoa</taxon>
        <taxon>Chordata</taxon>
        <taxon>Craniata</taxon>
        <taxon>Vertebrata</taxon>
        <taxon>Euteleostomi</taxon>
        <taxon>Archelosauria</taxon>
        <taxon>Archosauria</taxon>
        <taxon>Dinosauria</taxon>
        <taxon>Saurischia</taxon>
        <taxon>Theropoda</taxon>
        <taxon>Coelurosauria</taxon>
        <taxon>Aves</taxon>
        <taxon>Neognathae</taxon>
        <taxon>Galloanserae</taxon>
        <taxon>Galliformes</taxon>
        <taxon>Phasianidae</taxon>
        <taxon>Perdicinae</taxon>
        <taxon>Bambusicola</taxon>
    </lineage>
</organism>
<keyword evidence="2" id="KW-1185">Reference proteome</keyword>
<dbReference type="Proteomes" id="UP000237246">
    <property type="component" value="Unassembled WGS sequence"/>
</dbReference>
<reference evidence="1 2" key="1">
    <citation type="submission" date="2018-01" db="EMBL/GenBank/DDBJ databases">
        <title>Comparison of the Chinese Bamboo Partridge and Red Junglefowl genome sequences highlights the importance of demography in genome evolution.</title>
        <authorList>
            <person name="Tiley G.P."/>
            <person name="Kimball R.T."/>
            <person name="Braun E.L."/>
            <person name="Burleigh J.G."/>
        </authorList>
    </citation>
    <scope>NUCLEOTIDE SEQUENCE [LARGE SCALE GENOMIC DNA]</scope>
    <source>
        <strain evidence="1">RTK389</strain>
        <tissue evidence="1">Blood</tissue>
    </source>
</reference>
<dbReference type="AlphaFoldDB" id="A0A2P4SU45"/>
<accession>A0A2P4SU45</accession>
<evidence type="ECO:0000313" key="2">
    <source>
        <dbReference type="Proteomes" id="UP000237246"/>
    </source>
</evidence>